<organism evidence="2 3">
    <name type="scientific">Dolichospermum heterosporum TAC447</name>
    <dbReference type="NCBI Taxonomy" id="747523"/>
    <lineage>
        <taxon>Bacteria</taxon>
        <taxon>Bacillati</taxon>
        <taxon>Cyanobacteriota</taxon>
        <taxon>Cyanophyceae</taxon>
        <taxon>Nostocales</taxon>
        <taxon>Aphanizomenonaceae</taxon>
        <taxon>Dolichospermum</taxon>
        <taxon>Dolichospermum heterosporum</taxon>
    </lineage>
</organism>
<dbReference type="Proteomes" id="UP001057561">
    <property type="component" value="Chromosome"/>
</dbReference>
<accession>A0ABY5LXV9</accession>
<dbReference type="EMBL" id="CP099464">
    <property type="protein sequence ID" value="UUO16510.1"/>
    <property type="molecule type" value="Genomic_DNA"/>
</dbReference>
<sequence>MDWLERVAEIRKICNVPARLNLIFNDNPLSPCSDLEIIQLERQLGIKLPSTYKDFLKMMGHGAGKFLRGSDCFYQHLPQIQEWAKQLLVENDFPQALPEDAFVFFMHQGYQFSFFRLSEGDNPPTYSYCEGQEQPDFVKSHNQFSDFLSVEVNLYLQSLMLIEGSAFNNIRGRASSTAFLVRD</sequence>
<dbReference type="InterPro" id="IPR018958">
    <property type="entry name" value="Knr4/Smi1-like_dom"/>
</dbReference>
<dbReference type="SMART" id="SM00860">
    <property type="entry name" value="SMI1_KNR4"/>
    <property type="match status" value="1"/>
</dbReference>
<dbReference type="Gene3D" id="3.40.1580.10">
    <property type="entry name" value="SMI1/KNR4-like"/>
    <property type="match status" value="1"/>
</dbReference>
<dbReference type="SUPFAM" id="SSF160631">
    <property type="entry name" value="SMI1/KNR4-like"/>
    <property type="match status" value="1"/>
</dbReference>
<dbReference type="RefSeq" id="WP_080683952.1">
    <property type="nucleotide sequence ID" value="NZ_CP099464.1"/>
</dbReference>
<feature type="domain" description="Knr4/Smi1-like" evidence="1">
    <location>
        <begin position="31"/>
        <end position="150"/>
    </location>
</feature>
<dbReference type="InterPro" id="IPR037883">
    <property type="entry name" value="Knr4/Smi1-like_sf"/>
</dbReference>
<reference evidence="2" key="1">
    <citation type="submission" date="2022-06" db="EMBL/GenBank/DDBJ databases">
        <title>Nostosin G and Spiroidesin B from the Cyanobacterium Dolichospermum sp. NIES-1697.</title>
        <authorList>
            <person name="Phan C.-S."/>
            <person name="Mehjabin J.J."/>
            <person name="Anas A.R.J."/>
            <person name="Hayasaka M."/>
            <person name="Onoki R."/>
            <person name="Wang J."/>
            <person name="Umezawa T."/>
            <person name="Washio K."/>
            <person name="Morikawa M."/>
            <person name="Okino T."/>
        </authorList>
    </citation>
    <scope>NUCLEOTIDE SEQUENCE</scope>
    <source>
        <strain evidence="2">NIES-1697</strain>
    </source>
</reference>
<protein>
    <submittedName>
        <fullName evidence="2">SMI1/KNR4 family protein</fullName>
    </submittedName>
</protein>
<evidence type="ECO:0000259" key="1">
    <source>
        <dbReference type="SMART" id="SM00860"/>
    </source>
</evidence>
<dbReference type="Pfam" id="PF09346">
    <property type="entry name" value="SMI1_KNR4"/>
    <property type="match status" value="1"/>
</dbReference>
<keyword evidence="3" id="KW-1185">Reference proteome</keyword>
<evidence type="ECO:0000313" key="2">
    <source>
        <dbReference type="EMBL" id="UUO16510.1"/>
    </source>
</evidence>
<proteinExistence type="predicted"/>
<name>A0ABY5LXV9_9CYAN</name>
<gene>
    <name evidence="2" type="ORF">NG743_05585</name>
</gene>
<evidence type="ECO:0000313" key="3">
    <source>
        <dbReference type="Proteomes" id="UP001057561"/>
    </source>
</evidence>